<reference evidence="3 4" key="1">
    <citation type="submission" date="2018-12" db="EMBL/GenBank/DDBJ databases">
        <title>Complete genome sequence of Streptomyces ficellus NRRL8067, the producer of ficellomycin, feldamycin and nojirimycin.</title>
        <authorList>
            <person name="Zhang H."/>
            <person name="Yue R."/>
            <person name="Liu Y."/>
            <person name="Li M."/>
            <person name="Mu H."/>
            <person name="Zhang J."/>
        </authorList>
    </citation>
    <scope>NUCLEOTIDE SEQUENCE [LARGE SCALE GENOMIC DNA]</scope>
    <source>
        <strain evidence="3 4">NRRL 8067</strain>
    </source>
</reference>
<accession>A0A6I6FDI4</accession>
<feature type="region of interest" description="Disordered" evidence="1">
    <location>
        <begin position="51"/>
        <end position="136"/>
    </location>
</feature>
<dbReference type="EMBL" id="CP034279">
    <property type="protein sequence ID" value="QGV81750.1"/>
    <property type="molecule type" value="Genomic_DNA"/>
</dbReference>
<dbReference type="AlphaFoldDB" id="A0A6I6FDI4"/>
<keyword evidence="4" id="KW-1185">Reference proteome</keyword>
<dbReference type="Proteomes" id="UP000422572">
    <property type="component" value="Chromosome"/>
</dbReference>
<evidence type="ECO:0000256" key="1">
    <source>
        <dbReference type="SAM" id="MobiDB-lite"/>
    </source>
</evidence>
<feature type="compositionally biased region" description="Pro residues" evidence="1">
    <location>
        <begin position="67"/>
        <end position="87"/>
    </location>
</feature>
<evidence type="ECO:0000256" key="2">
    <source>
        <dbReference type="SAM" id="Phobius"/>
    </source>
</evidence>
<evidence type="ECO:0000313" key="3">
    <source>
        <dbReference type="EMBL" id="QGV81750.1"/>
    </source>
</evidence>
<keyword evidence="2" id="KW-0812">Transmembrane</keyword>
<proteinExistence type="predicted"/>
<feature type="transmembrane region" description="Helical" evidence="2">
    <location>
        <begin position="25"/>
        <end position="43"/>
    </location>
</feature>
<dbReference type="RefSeq" id="WP_156695487.1">
    <property type="nucleotide sequence ID" value="NZ_CP034279.1"/>
</dbReference>
<protein>
    <submittedName>
        <fullName evidence="3">Uncharacterized protein</fullName>
    </submittedName>
</protein>
<name>A0A6I6FDI4_9ACTN</name>
<keyword evidence="2" id="KW-0472">Membrane</keyword>
<evidence type="ECO:0000313" key="4">
    <source>
        <dbReference type="Proteomes" id="UP000422572"/>
    </source>
</evidence>
<gene>
    <name evidence="3" type="ORF">EIZ62_28475</name>
</gene>
<dbReference type="KEGG" id="sfic:EIZ62_28475"/>
<organism evidence="3 4">
    <name type="scientific">Streptomyces ficellus</name>
    <dbReference type="NCBI Taxonomy" id="1977088"/>
    <lineage>
        <taxon>Bacteria</taxon>
        <taxon>Bacillati</taxon>
        <taxon>Actinomycetota</taxon>
        <taxon>Actinomycetes</taxon>
        <taxon>Kitasatosporales</taxon>
        <taxon>Streptomycetaceae</taxon>
        <taxon>Streptomyces</taxon>
    </lineage>
</organism>
<dbReference type="OrthoDB" id="10009928at2"/>
<keyword evidence="2" id="KW-1133">Transmembrane helix</keyword>
<sequence>MADSPEGGAARRPGAWRRAWSEHPAVIIAALITAIGALAAAVVQGVNWMERKQDDDSRAQPSVHSSPPAPTPPPQQTSSTPSPPPARAPSDADRAGPAPRWRGPVTLPLSLNVPSDVGAELDGKGPGRLAGVDDDLRGDYSTTPAVLVMSGRAAETGRDLDALDAPTCEASLPPLPGAPPAISAYREGTYCFATSSGGVGAFSITSPPALSDIPDALTVQVVLWE</sequence>